<proteinExistence type="predicted"/>
<dbReference type="CDD" id="cd00104">
    <property type="entry name" value="KAZAL_FS"/>
    <property type="match status" value="1"/>
</dbReference>
<reference evidence="2" key="1">
    <citation type="submission" date="2021-02" db="EMBL/GenBank/DDBJ databases">
        <authorList>
            <person name="Bekaert M."/>
        </authorList>
    </citation>
    <scope>NUCLEOTIDE SEQUENCE</scope>
    <source>
        <strain evidence="2">IoA-00</strain>
    </source>
</reference>
<dbReference type="Gene3D" id="3.30.60.30">
    <property type="match status" value="1"/>
</dbReference>
<dbReference type="SUPFAM" id="SSF100895">
    <property type="entry name" value="Kazal-type serine protease inhibitors"/>
    <property type="match status" value="1"/>
</dbReference>
<dbReference type="Proteomes" id="UP000675881">
    <property type="component" value="Chromosome 2"/>
</dbReference>
<protein>
    <submittedName>
        <fullName evidence="2">FSTL1</fullName>
    </submittedName>
</protein>
<dbReference type="Gene3D" id="1.10.238.10">
    <property type="entry name" value="EF-hand"/>
    <property type="match status" value="1"/>
</dbReference>
<dbReference type="OrthoDB" id="126772at2759"/>
<dbReference type="AlphaFoldDB" id="A0A7R8CME1"/>
<dbReference type="InterPro" id="IPR036058">
    <property type="entry name" value="Kazal_dom_sf"/>
</dbReference>
<name>A0A7R8CME1_LEPSM</name>
<evidence type="ECO:0000256" key="1">
    <source>
        <dbReference type="ARBA" id="ARBA00023157"/>
    </source>
</evidence>
<dbReference type="EMBL" id="HG994581">
    <property type="protein sequence ID" value="CAF2865912.1"/>
    <property type="molecule type" value="Genomic_DNA"/>
</dbReference>
<keyword evidence="1" id="KW-1015">Disulfide bond</keyword>
<dbReference type="PANTHER" id="PTHR10913:SF81">
    <property type="entry name" value="KAZAL-LIKE DOMAIN-CONTAINING PROTEIN"/>
    <property type="match status" value="1"/>
</dbReference>
<dbReference type="PANTHER" id="PTHR10913">
    <property type="entry name" value="FOLLISTATIN-RELATED"/>
    <property type="match status" value="1"/>
</dbReference>
<evidence type="ECO:0000313" key="2">
    <source>
        <dbReference type="EMBL" id="CAF2865912.1"/>
    </source>
</evidence>
<dbReference type="Pfam" id="PF07648">
    <property type="entry name" value="Kazal_2"/>
    <property type="match status" value="1"/>
</dbReference>
<sequence length="295" mass="34877">MYLVRRAKSADLYQMQKSRRRHKRICGSDGFSYESECHLYRYACRSDQEIFPLYKNKTCLKSPFIKLKEIINQAVKDIKLFEKEEKKSLDTIQVPVACNQNERNNMREFIIDYVTKRGQRNLKGMSYHRLLSRSFTDMDTDNDTNVDSIELFNYVHKKTETKRATPTAHNDIIIELERQESFGGTLVIDSRVDERKLCMDALVEEGDANKDWRLSKSEYILLLNRHYRPSDKYCIKDRKMFEDRTTIRVDCNGCICACGKWICTAKSCSTEKFLYQTTTETFEDFSYDDMDNQIE</sequence>
<dbReference type="Pfam" id="PF23244">
    <property type="entry name" value="VWF"/>
    <property type="match status" value="1"/>
</dbReference>
<dbReference type="GO" id="GO:0030154">
    <property type="term" value="P:cell differentiation"/>
    <property type="evidence" value="ECO:0007669"/>
    <property type="project" value="TreeGrafter"/>
</dbReference>
<dbReference type="InterPro" id="IPR002350">
    <property type="entry name" value="Kazal_dom"/>
</dbReference>
<dbReference type="InterPro" id="IPR050653">
    <property type="entry name" value="Prot_Inhib_GrowthFact_Antg"/>
</dbReference>
<keyword evidence="3" id="KW-1185">Reference proteome</keyword>
<organism evidence="2 3">
    <name type="scientific">Lepeophtheirus salmonis</name>
    <name type="common">Salmon louse</name>
    <name type="synonym">Caligus salmonis</name>
    <dbReference type="NCBI Taxonomy" id="72036"/>
    <lineage>
        <taxon>Eukaryota</taxon>
        <taxon>Metazoa</taxon>
        <taxon>Ecdysozoa</taxon>
        <taxon>Arthropoda</taxon>
        <taxon>Crustacea</taxon>
        <taxon>Multicrustacea</taxon>
        <taxon>Hexanauplia</taxon>
        <taxon>Copepoda</taxon>
        <taxon>Siphonostomatoida</taxon>
        <taxon>Caligidae</taxon>
        <taxon>Lepeophtheirus</taxon>
    </lineage>
</organism>
<accession>A0A7R8CME1</accession>
<dbReference type="InterPro" id="IPR057020">
    <property type="entry name" value="EF-hand_FSTL1"/>
</dbReference>
<dbReference type="PROSITE" id="PS51465">
    <property type="entry name" value="KAZAL_2"/>
    <property type="match status" value="1"/>
</dbReference>
<gene>
    <name evidence="2" type="ORF">LSAA_6846</name>
</gene>
<dbReference type="Pfam" id="PF23564">
    <property type="entry name" value="EF-hand_FSTL1"/>
    <property type="match status" value="1"/>
</dbReference>
<dbReference type="GO" id="GO:0005615">
    <property type="term" value="C:extracellular space"/>
    <property type="evidence" value="ECO:0007669"/>
    <property type="project" value="TreeGrafter"/>
</dbReference>
<evidence type="ECO:0000313" key="3">
    <source>
        <dbReference type="Proteomes" id="UP000675881"/>
    </source>
</evidence>
<dbReference type="GO" id="GO:0030510">
    <property type="term" value="P:regulation of BMP signaling pathway"/>
    <property type="evidence" value="ECO:0007669"/>
    <property type="project" value="TreeGrafter"/>
</dbReference>